<dbReference type="RefSeq" id="WP_379529953.1">
    <property type="nucleotide sequence ID" value="NZ_JBHSBI010000011.1"/>
</dbReference>
<proteinExistence type="predicted"/>
<dbReference type="EMBL" id="JBHSBI010000011">
    <property type="protein sequence ID" value="MFC4009928.1"/>
    <property type="molecule type" value="Genomic_DNA"/>
</dbReference>
<evidence type="ECO:0000313" key="2">
    <source>
        <dbReference type="EMBL" id="MFC4009928.1"/>
    </source>
</evidence>
<accession>A0ABV8G829</accession>
<sequence>MGASDPPVRERATARRYTDARRSSDHGHGHAQRHPGVPATADGYATLLDWARGHGHLRRAAMEGTTRDWDHTLHALSTYLDRDEETQP</sequence>
<evidence type="ECO:0000313" key="3">
    <source>
        <dbReference type="Proteomes" id="UP001595851"/>
    </source>
</evidence>
<keyword evidence="3" id="KW-1185">Reference proteome</keyword>
<organism evidence="2 3">
    <name type="scientific">Nonomuraea purpurea</name>
    <dbReference type="NCBI Taxonomy" id="1849276"/>
    <lineage>
        <taxon>Bacteria</taxon>
        <taxon>Bacillati</taxon>
        <taxon>Actinomycetota</taxon>
        <taxon>Actinomycetes</taxon>
        <taxon>Streptosporangiales</taxon>
        <taxon>Streptosporangiaceae</taxon>
        <taxon>Nonomuraea</taxon>
    </lineage>
</organism>
<feature type="region of interest" description="Disordered" evidence="1">
    <location>
        <begin position="1"/>
        <end position="40"/>
    </location>
</feature>
<dbReference type="Proteomes" id="UP001595851">
    <property type="component" value="Unassembled WGS sequence"/>
</dbReference>
<feature type="compositionally biased region" description="Basic and acidic residues" evidence="1">
    <location>
        <begin position="7"/>
        <end position="28"/>
    </location>
</feature>
<protein>
    <submittedName>
        <fullName evidence="2">Uncharacterized protein</fullName>
    </submittedName>
</protein>
<gene>
    <name evidence="2" type="ORF">ACFOY2_22045</name>
</gene>
<comment type="caution">
    <text evidence="2">The sequence shown here is derived from an EMBL/GenBank/DDBJ whole genome shotgun (WGS) entry which is preliminary data.</text>
</comment>
<name>A0ABV8G829_9ACTN</name>
<evidence type="ECO:0000256" key="1">
    <source>
        <dbReference type="SAM" id="MobiDB-lite"/>
    </source>
</evidence>
<reference evidence="3" key="1">
    <citation type="journal article" date="2019" name="Int. J. Syst. Evol. Microbiol.">
        <title>The Global Catalogue of Microorganisms (GCM) 10K type strain sequencing project: providing services to taxonomists for standard genome sequencing and annotation.</title>
        <authorList>
            <consortium name="The Broad Institute Genomics Platform"/>
            <consortium name="The Broad Institute Genome Sequencing Center for Infectious Disease"/>
            <person name="Wu L."/>
            <person name="Ma J."/>
        </authorList>
    </citation>
    <scope>NUCLEOTIDE SEQUENCE [LARGE SCALE GENOMIC DNA]</scope>
    <source>
        <strain evidence="3">TBRC 1276</strain>
    </source>
</reference>